<organism evidence="9 10">
    <name type="scientific">Agromyces flavus</name>
    <dbReference type="NCBI Taxonomy" id="589382"/>
    <lineage>
        <taxon>Bacteria</taxon>
        <taxon>Bacillati</taxon>
        <taxon>Actinomycetota</taxon>
        <taxon>Actinomycetes</taxon>
        <taxon>Micrococcales</taxon>
        <taxon>Microbacteriaceae</taxon>
        <taxon>Agromyces</taxon>
    </lineage>
</organism>
<feature type="transmembrane region" description="Helical" evidence="6">
    <location>
        <begin position="365"/>
        <end position="386"/>
    </location>
</feature>
<dbReference type="STRING" id="589382.SAMN04489721_0770"/>
<keyword evidence="2" id="KW-1003">Cell membrane</keyword>
<dbReference type="GO" id="GO:0005886">
    <property type="term" value="C:plasma membrane"/>
    <property type="evidence" value="ECO:0007669"/>
    <property type="project" value="UniProtKB-SubCell"/>
</dbReference>
<feature type="domain" description="SSD" evidence="7">
    <location>
        <begin position="218"/>
        <end position="330"/>
    </location>
</feature>
<dbReference type="SUPFAM" id="SSF82866">
    <property type="entry name" value="Multidrug efflux transporter AcrB transmembrane domain"/>
    <property type="match status" value="2"/>
</dbReference>
<feature type="transmembrane region" description="Helical" evidence="6">
    <location>
        <begin position="308"/>
        <end position="331"/>
    </location>
</feature>
<dbReference type="PROSITE" id="PS50156">
    <property type="entry name" value="SSD"/>
    <property type="match status" value="1"/>
</dbReference>
<dbReference type="Proteomes" id="UP000893823">
    <property type="component" value="Unassembled WGS sequence"/>
</dbReference>
<keyword evidence="3 6" id="KW-0812">Transmembrane</keyword>
<evidence type="ECO:0000256" key="6">
    <source>
        <dbReference type="SAM" id="Phobius"/>
    </source>
</evidence>
<evidence type="ECO:0000259" key="7">
    <source>
        <dbReference type="PROSITE" id="PS50156"/>
    </source>
</evidence>
<evidence type="ECO:0000256" key="1">
    <source>
        <dbReference type="ARBA" id="ARBA00004651"/>
    </source>
</evidence>
<reference evidence="8" key="3">
    <citation type="submission" date="2022-06" db="EMBL/GenBank/DDBJ databases">
        <title>Genomic Encyclopedia of Type Strains, Phase III (KMG-III): the genomes of soil and plant-associated and newly described type strains.</title>
        <authorList>
            <person name="Whitman W."/>
        </authorList>
    </citation>
    <scope>NUCLEOTIDE SEQUENCE</scope>
    <source>
        <strain evidence="8">CPCC 202695</strain>
    </source>
</reference>
<reference evidence="9" key="2">
    <citation type="submission" date="2016-10" db="EMBL/GenBank/DDBJ databases">
        <authorList>
            <person name="de Groot N.N."/>
        </authorList>
    </citation>
    <scope>NUCLEOTIDE SEQUENCE [LARGE SCALE GENOMIC DNA]</scope>
    <source>
        <strain evidence="9">CPCC 202695</strain>
    </source>
</reference>
<evidence type="ECO:0000313" key="8">
    <source>
        <dbReference type="EMBL" id="MCP2367935.1"/>
    </source>
</evidence>
<dbReference type="PANTHER" id="PTHR33406:SF13">
    <property type="entry name" value="MEMBRANE PROTEIN YDFJ"/>
    <property type="match status" value="1"/>
</dbReference>
<dbReference type="InterPro" id="IPR000731">
    <property type="entry name" value="SSD"/>
</dbReference>
<feature type="transmembrane region" description="Helical" evidence="6">
    <location>
        <begin position="273"/>
        <end position="302"/>
    </location>
</feature>
<feature type="transmembrane region" description="Helical" evidence="6">
    <location>
        <begin position="557"/>
        <end position="577"/>
    </location>
</feature>
<comment type="subcellular location">
    <subcellularLocation>
        <location evidence="1">Cell membrane</location>
        <topology evidence="1">Multi-pass membrane protein</topology>
    </subcellularLocation>
</comment>
<proteinExistence type="predicted"/>
<evidence type="ECO:0000256" key="2">
    <source>
        <dbReference type="ARBA" id="ARBA00022475"/>
    </source>
</evidence>
<evidence type="ECO:0000256" key="4">
    <source>
        <dbReference type="ARBA" id="ARBA00022989"/>
    </source>
</evidence>
<feature type="transmembrane region" description="Helical" evidence="6">
    <location>
        <begin position="12"/>
        <end position="35"/>
    </location>
</feature>
<dbReference type="OrthoDB" id="7051771at2"/>
<keyword evidence="11" id="KW-1185">Reference proteome</keyword>
<gene>
    <name evidence="8" type="ORF">BCL57_002094</name>
    <name evidence="9" type="ORF">SAMN04489721_0770</name>
</gene>
<evidence type="ECO:0000256" key="5">
    <source>
        <dbReference type="ARBA" id="ARBA00023136"/>
    </source>
</evidence>
<dbReference type="InterPro" id="IPR004869">
    <property type="entry name" value="MMPL_dom"/>
</dbReference>
<feature type="transmembrane region" description="Helical" evidence="6">
    <location>
        <begin position="232"/>
        <end position="252"/>
    </location>
</feature>
<dbReference type="InterPro" id="IPR050545">
    <property type="entry name" value="Mycobact_MmpL"/>
</dbReference>
<dbReference type="Gene3D" id="1.20.1640.10">
    <property type="entry name" value="Multidrug efflux transporter AcrB transmembrane domain"/>
    <property type="match status" value="2"/>
</dbReference>
<dbReference type="PANTHER" id="PTHR33406">
    <property type="entry name" value="MEMBRANE PROTEIN MJ1562-RELATED"/>
    <property type="match status" value="1"/>
</dbReference>
<dbReference type="EMBL" id="LT629755">
    <property type="protein sequence ID" value="SDS09654.1"/>
    <property type="molecule type" value="Genomic_DNA"/>
</dbReference>
<dbReference type="AlphaFoldDB" id="A0A1H1PET4"/>
<dbReference type="EMBL" id="SODL02000003">
    <property type="protein sequence ID" value="MCP2367935.1"/>
    <property type="molecule type" value="Genomic_DNA"/>
</dbReference>
<reference evidence="10" key="1">
    <citation type="submission" date="2016-10" db="EMBL/GenBank/DDBJ databases">
        <authorList>
            <person name="Varghese N."/>
            <person name="Submissions S."/>
        </authorList>
    </citation>
    <scope>NUCLEOTIDE SEQUENCE [LARGE SCALE GENOMIC DNA]</scope>
    <source>
        <strain evidence="10">CPCC 202695</strain>
    </source>
</reference>
<feature type="transmembrane region" description="Helical" evidence="6">
    <location>
        <begin position="208"/>
        <end position="226"/>
    </location>
</feature>
<protein>
    <submittedName>
        <fullName evidence="9">Putative drug exporter of the RND superfamily</fullName>
    </submittedName>
    <submittedName>
        <fullName evidence="8">RND superfamily putative drug exporter</fullName>
    </submittedName>
</protein>
<feature type="transmembrane region" description="Helical" evidence="6">
    <location>
        <begin position="637"/>
        <end position="656"/>
    </location>
</feature>
<dbReference type="Pfam" id="PF03176">
    <property type="entry name" value="MMPL"/>
    <property type="match status" value="2"/>
</dbReference>
<evidence type="ECO:0000313" key="10">
    <source>
        <dbReference type="Proteomes" id="UP000199482"/>
    </source>
</evidence>
<keyword evidence="4 6" id="KW-1133">Transmembrane helix</keyword>
<feature type="transmembrane region" description="Helical" evidence="6">
    <location>
        <begin position="181"/>
        <end position="201"/>
    </location>
</feature>
<evidence type="ECO:0000313" key="11">
    <source>
        <dbReference type="Proteomes" id="UP000893823"/>
    </source>
</evidence>
<dbReference type="RefSeq" id="WP_092669427.1">
    <property type="nucleotide sequence ID" value="NZ_BMDN01000003.1"/>
</dbReference>
<feature type="transmembrane region" description="Helical" evidence="6">
    <location>
        <begin position="525"/>
        <end position="545"/>
    </location>
</feature>
<name>A0A1H1PET4_9MICO</name>
<feature type="transmembrane region" description="Helical" evidence="6">
    <location>
        <begin position="662"/>
        <end position="681"/>
    </location>
</feature>
<evidence type="ECO:0000256" key="3">
    <source>
        <dbReference type="ARBA" id="ARBA00022692"/>
    </source>
</evidence>
<keyword evidence="5 6" id="KW-0472">Membrane</keyword>
<evidence type="ECO:0000313" key="9">
    <source>
        <dbReference type="EMBL" id="SDS09654.1"/>
    </source>
</evidence>
<accession>A0A1H1PET4</accession>
<sequence length="963" mass="100177">MALFLHRIGRAAFRRAWIVIIAWAVALGALLGLGIGLGGQLQESYAIPGTESQDAIDQLAAVFPQTAGASAKAVVEVPDGESVEDDRYRDAIEAMESDLEDVEGVSNVLGPFDEYAGDQVSSDERTAYIQVQFDGPTTDVTQESIDAVLATGEAGRDAGMTVAFGGEVFQDTTFGLTITEAFGVLFAGVVLLITFGSLLAAGMPLLTALLGVAATFGGISLVAAFAPVSSTAPMLAVMIGLAVGIDYALFILSRHRTQLARGMDPEESTAEAVATAGGAVVFAGLTVIIALLGLLVVGIPFLSVMGVAAAFAVLIAVIGATTLLPALLGLAKGRLAPKPGSRAHRRGVAHDEGGRPTLGRRWVDTVLKAPVVFVLLVVGLLGAAAIPAASLDLNLPGGQGEAGSSQREAYDMIAAGFGEGYNGPLIVTVDITQTTDIFEDLDAIGARLAQVDGVAYVGDGLPNETVDTAIIQVVPDSAPTDPETKQVVQDIRDLEDEIVDEFGTPIAVTGYTAVSIDISQRLTDALIPFALIVVGLSIILLLIVFRSVFVPIKAALGFLLSAFGAIGVTVAVFQWGWLADLMHVEPGPILSFLPILLMAVLFGLAMDYEVFLVSGMREEYVKTKEPRSSIVHGFQHAARVVTAAALIMFFVFFAFVPEGTGVIKGIAFALAIGVAFDAFLVRMTLVPAAMALAGRGAWWLPKWLARILPDVDIEGEGLRAHLAESEWAAARDADVLAEDLLVGDPAEPIGPLSIELPRGGALVVRGRPAERRMLAATLAGRVLPAGGRLAVLGLPLPTDAGAVMQRVAITDGTADGAAAGTAGELIAARIDATRAWYRLDSTRSATDAALRRVAEARTASADPLALRTRAIDPDTPVDELDPLDRLLVSVAAALAERPRAVVVDLDGAGGDRAWPALARLVPAGVVLVATAPAGADLAPARAALDGRGIRSLDLVTRPLEARR</sequence>
<feature type="transmembrane region" description="Helical" evidence="6">
    <location>
        <begin position="589"/>
        <end position="616"/>
    </location>
</feature>
<dbReference type="Proteomes" id="UP000199482">
    <property type="component" value="Chromosome I"/>
</dbReference>